<comment type="caution">
    <text evidence="2">The sequence shown here is derived from an EMBL/GenBank/DDBJ whole genome shotgun (WGS) entry which is preliminary data.</text>
</comment>
<protein>
    <submittedName>
        <fullName evidence="2">Related to heterokaryon incompatibility protein</fullName>
    </submittedName>
</protein>
<dbReference type="EMBL" id="ONZQ02000010">
    <property type="protein sequence ID" value="SPO04617.1"/>
    <property type="molecule type" value="Genomic_DNA"/>
</dbReference>
<evidence type="ECO:0000313" key="3">
    <source>
        <dbReference type="Proteomes" id="UP001187682"/>
    </source>
</evidence>
<dbReference type="AlphaFoldDB" id="A0AAE8N4B2"/>
<dbReference type="Proteomes" id="UP001187682">
    <property type="component" value="Unassembled WGS sequence"/>
</dbReference>
<name>A0AAE8N4B2_9PEZI</name>
<feature type="domain" description="WW" evidence="1">
    <location>
        <begin position="608"/>
        <end position="644"/>
    </location>
</feature>
<reference evidence="2" key="1">
    <citation type="submission" date="2018-03" db="EMBL/GenBank/DDBJ databases">
        <authorList>
            <person name="Guldener U."/>
        </authorList>
    </citation>
    <scope>NUCLEOTIDE SEQUENCE</scope>
</reference>
<accession>A0AAE8N4B2</accession>
<dbReference type="PANTHER" id="PTHR24148">
    <property type="entry name" value="ANKYRIN REPEAT DOMAIN-CONTAINING PROTEIN 39 HOMOLOG-RELATED"/>
    <property type="match status" value="1"/>
</dbReference>
<dbReference type="InterPro" id="IPR010730">
    <property type="entry name" value="HET"/>
</dbReference>
<keyword evidence="3" id="KW-1185">Reference proteome</keyword>
<dbReference type="InterPro" id="IPR052895">
    <property type="entry name" value="HetReg/Transcr_Mod"/>
</dbReference>
<gene>
    <name evidence="2" type="ORF">DNG_07302</name>
</gene>
<organism evidence="2 3">
    <name type="scientific">Cephalotrichum gorgonifer</name>
    <dbReference type="NCBI Taxonomy" id="2041049"/>
    <lineage>
        <taxon>Eukaryota</taxon>
        <taxon>Fungi</taxon>
        <taxon>Dikarya</taxon>
        <taxon>Ascomycota</taxon>
        <taxon>Pezizomycotina</taxon>
        <taxon>Sordariomycetes</taxon>
        <taxon>Hypocreomycetidae</taxon>
        <taxon>Microascales</taxon>
        <taxon>Microascaceae</taxon>
        <taxon>Cephalotrichum</taxon>
    </lineage>
</organism>
<evidence type="ECO:0000313" key="2">
    <source>
        <dbReference type="EMBL" id="SPO04617.1"/>
    </source>
</evidence>
<proteinExistence type="predicted"/>
<dbReference type="PANTHER" id="PTHR24148:SF73">
    <property type="entry name" value="HET DOMAIN PROTEIN (AFU_ORTHOLOGUE AFUA_8G01020)"/>
    <property type="match status" value="1"/>
</dbReference>
<dbReference type="PROSITE" id="PS50020">
    <property type="entry name" value="WW_DOMAIN_2"/>
    <property type="match status" value="1"/>
</dbReference>
<dbReference type="InterPro" id="IPR001202">
    <property type="entry name" value="WW_dom"/>
</dbReference>
<evidence type="ECO:0000259" key="1">
    <source>
        <dbReference type="PROSITE" id="PS50020"/>
    </source>
</evidence>
<dbReference type="Pfam" id="PF06985">
    <property type="entry name" value="HET"/>
    <property type="match status" value="1"/>
</dbReference>
<sequence length="702" mass="78674">MAPYQYSPLLDPSADIRLLTLLPGKPDDDICLTISHEPLRRPGTEPLNQRMTLDDVRKTLPSNWDVDETLDGRYLFEQSDTTFWTHPDPDVPPSSYQLPPEVSHPGFQPQYEALSYTWGTSDDPETAFIQASDDNTSHSTLQITQNLAAALRHFRHGQEARRLWVDAVCINQNDIPERDSQVLRMADIYQLAHRVVVWLGPESGDSKLALDTLGHLGSQAVASKRSTLYSSPEANHSDWFRSRKTLPFDDRAWVAIHNLVKRSWFDRLWVIQEIHLANPTAILQCGFDTVPWMQLRVALICLSNKVQLPSRELFNRVRYQQSFARNLRPVGMPDLLLLSQINLCANPRDKIYGILGLAPKKIAARIRPQYSLPTAEVYKDAFLVIVDEMKSLTGLLSCNLAGRQTPNLPSWVPDWSVPDPPSTVNESFASGRSHPHISFRVPDVLEVAGIHVTTVREVKGPAPRTELEVLSSIRNWAPPNMTEGKYPNGESLIDAFAATVISDLLRERFPRFGPAPTAAEWKATLLAILSDDQNVNTRLLGYMTGRAFITTDTGHFGLGIECAKPGDRICAILGCKDLLILRPNNQQTYEVVGPCSIRGFCDAEAVLGPLPSPWAAVIHRPNVGGAFHFQNRETGESTHVDPRLEPLPVEWQEIRPEGKEDDVNVASRFRNKDTGEVMESDPRMLPDALRDRGIPLENFCLV</sequence>